<keyword evidence="12" id="KW-0732">Signal</keyword>
<keyword evidence="5 11" id="KW-0812">Transmembrane</keyword>
<dbReference type="AlphaFoldDB" id="A0AAU0N2Q0"/>
<keyword evidence="15" id="KW-1185">Reference proteome</keyword>
<keyword evidence="14" id="KW-0675">Receptor</keyword>
<keyword evidence="3 11" id="KW-1134">Transmembrane beta strand</keyword>
<dbReference type="PROSITE" id="PS52016">
    <property type="entry name" value="TONB_DEPENDENT_REC_3"/>
    <property type="match status" value="1"/>
</dbReference>
<accession>A0AAU0N2Q0</accession>
<proteinExistence type="inferred from homology"/>
<evidence type="ECO:0000256" key="1">
    <source>
        <dbReference type="ARBA" id="ARBA00004571"/>
    </source>
</evidence>
<reference evidence="14 15" key="1">
    <citation type="submission" date="2023-10" db="EMBL/GenBank/DDBJ databases">
        <title>Description of Microbulbifer bruguierae sp. nov., isolated from the sediments of mangrove plant Bruguiera sexangula and comparative genomic analyses of the genus Microbulbifer.</title>
        <authorList>
            <person name="Long M."/>
        </authorList>
    </citation>
    <scope>NUCLEOTIDE SEQUENCE [LARGE SCALE GENOMIC DNA]</scope>
    <source>
        <strain evidence="14 15">SPO729</strain>
    </source>
</reference>
<dbReference type="Gene3D" id="2.40.170.20">
    <property type="entry name" value="TonB-dependent receptor, beta-barrel domain"/>
    <property type="match status" value="1"/>
</dbReference>
<evidence type="ECO:0000259" key="13">
    <source>
        <dbReference type="Pfam" id="PF07715"/>
    </source>
</evidence>
<dbReference type="Gene3D" id="2.170.130.10">
    <property type="entry name" value="TonB-dependent receptor, plug domain"/>
    <property type="match status" value="1"/>
</dbReference>
<evidence type="ECO:0000256" key="2">
    <source>
        <dbReference type="ARBA" id="ARBA00022448"/>
    </source>
</evidence>
<comment type="subcellular location">
    <subcellularLocation>
        <location evidence="1 11">Cell outer membrane</location>
        <topology evidence="1 11">Multi-pass membrane protein</topology>
    </subcellularLocation>
</comment>
<keyword evidence="6" id="KW-0408">Iron</keyword>
<dbReference type="Pfam" id="PF07715">
    <property type="entry name" value="Plug"/>
    <property type="match status" value="1"/>
</dbReference>
<evidence type="ECO:0000256" key="12">
    <source>
        <dbReference type="SAM" id="SignalP"/>
    </source>
</evidence>
<dbReference type="RefSeq" id="WP_318954332.1">
    <property type="nucleotide sequence ID" value="NZ_CP137555.1"/>
</dbReference>
<dbReference type="GO" id="GO:0006826">
    <property type="term" value="P:iron ion transport"/>
    <property type="evidence" value="ECO:0007669"/>
    <property type="project" value="UniProtKB-KW"/>
</dbReference>
<dbReference type="SUPFAM" id="SSF56935">
    <property type="entry name" value="Porins"/>
    <property type="match status" value="1"/>
</dbReference>
<comment type="similarity">
    <text evidence="11">Belongs to the TonB-dependent receptor family.</text>
</comment>
<organism evidence="14 15">
    <name type="scientific">Microbulbifer pacificus</name>
    <dbReference type="NCBI Taxonomy" id="407164"/>
    <lineage>
        <taxon>Bacteria</taxon>
        <taxon>Pseudomonadati</taxon>
        <taxon>Pseudomonadota</taxon>
        <taxon>Gammaproteobacteria</taxon>
        <taxon>Cellvibrionales</taxon>
        <taxon>Microbulbiferaceae</taxon>
        <taxon>Microbulbifer</taxon>
    </lineage>
</organism>
<dbReference type="EMBL" id="CP137555">
    <property type="protein sequence ID" value="WOX05869.1"/>
    <property type="molecule type" value="Genomic_DNA"/>
</dbReference>
<evidence type="ECO:0000313" key="15">
    <source>
        <dbReference type="Proteomes" id="UP001302477"/>
    </source>
</evidence>
<evidence type="ECO:0000256" key="4">
    <source>
        <dbReference type="ARBA" id="ARBA00022496"/>
    </source>
</evidence>
<keyword evidence="8" id="KW-0798">TonB box</keyword>
<feature type="domain" description="TonB-dependent receptor plug" evidence="13">
    <location>
        <begin position="57"/>
        <end position="164"/>
    </location>
</feature>
<dbReference type="InterPro" id="IPR039426">
    <property type="entry name" value="TonB-dep_rcpt-like"/>
</dbReference>
<name>A0AAU0N2Q0_9GAMM</name>
<dbReference type="PANTHER" id="PTHR32552">
    <property type="entry name" value="FERRICHROME IRON RECEPTOR-RELATED"/>
    <property type="match status" value="1"/>
</dbReference>
<evidence type="ECO:0000256" key="9">
    <source>
        <dbReference type="ARBA" id="ARBA00023136"/>
    </source>
</evidence>
<dbReference type="KEGG" id="mpaf:R5R33_01590"/>
<keyword evidence="4" id="KW-0410">Iron transport</keyword>
<evidence type="ECO:0000256" key="3">
    <source>
        <dbReference type="ARBA" id="ARBA00022452"/>
    </source>
</evidence>
<dbReference type="InterPro" id="IPR037066">
    <property type="entry name" value="Plug_dom_sf"/>
</dbReference>
<gene>
    <name evidence="14" type="ORF">R5R33_01590</name>
</gene>
<evidence type="ECO:0000256" key="7">
    <source>
        <dbReference type="ARBA" id="ARBA00023065"/>
    </source>
</evidence>
<feature type="chain" id="PRO_5043378401" evidence="12">
    <location>
        <begin position="25"/>
        <end position="881"/>
    </location>
</feature>
<dbReference type="InterPro" id="IPR012910">
    <property type="entry name" value="Plug_dom"/>
</dbReference>
<evidence type="ECO:0000313" key="14">
    <source>
        <dbReference type="EMBL" id="WOX05869.1"/>
    </source>
</evidence>
<evidence type="ECO:0000256" key="6">
    <source>
        <dbReference type="ARBA" id="ARBA00023004"/>
    </source>
</evidence>
<protein>
    <submittedName>
        <fullName evidence="14">TonB-dependent receptor</fullName>
    </submittedName>
</protein>
<keyword evidence="9 11" id="KW-0472">Membrane</keyword>
<evidence type="ECO:0000256" key="8">
    <source>
        <dbReference type="ARBA" id="ARBA00023077"/>
    </source>
</evidence>
<keyword evidence="10 11" id="KW-0998">Cell outer membrane</keyword>
<sequence length="881" mass="95605">MSKFKRQPLYIAVVAGSLASTAIAAPDDSVSQAGASTRGQPVLEEVTVTARNRTESLQEIPVAINAFSAKDIERSAMQDLRDVVRSSPGLVYDSSGTIATGAISIRGMSQPGLIGDDTNVAMFVDGVYVSGRASTFLPMMGLERIEVVRGPQSAIYGRNAFSGAMNYITAKPGEEFEGKFEVTGGAEGQAGISGRVAAPIGDMLAFSLDVVNSESGSTFKYNDEYLGAIDNEAQRLRVLFNPTDTLEFDFSAAHVDMQEHHNAGYEIERNAEIPFGEITDPTHPPFLWPFGPDGVTGPFGPFVPIAGEYHTDTNTLTPEAIALLTGSPTAYYGEAKAADPDGFAGNPFGVTNKSDLYSMRVNWDVGNVTLTSITAASDTETRSLLGYANAYMSPTIVFAPVIAVDTGSGPVTATEDMPNYVGDFSLGGTTAYLLNVNAYNYGGQPNDDRQVISQEFRIQSNDSAALQWSAGLLYSETDLDQWLTSSALAASGSPYGDAVNSASIAASLLAVDENGNPQKITQTNHSTEMYSAFAALAYDVTDKLNVGVEARYTKEDKVADNVLHFTGAQGSQEGSWDWVSPRLIATYIYDEYTTFYLNIAEGSKSGGINGGTPLESEITYEPEKNVTYELGAKRTVLDGRGYMNIALYQINWDDQQIRQFSQYSTGNTIPAAIVTNLGEVEIRGVEVETAFQISDSWAFHSAYTFNDAEVVKGSQSATFGFVDYEAMGLDSTGYSYCVDVYDRTAVGSKSCLVPSNGPQVSDGDLSGKEMVNNYRNTFSAGFRYSQDLWNGAEFYTDLSSVWKDKRYLNTVNTLWIDDHWDTNLVAGVEGDNWYTKLTVKNLLDDDTPTSAYRPYIWTQEQIPAIINRMGRMTSLNVGYRF</sequence>
<dbReference type="Proteomes" id="UP001302477">
    <property type="component" value="Chromosome"/>
</dbReference>
<evidence type="ECO:0000256" key="11">
    <source>
        <dbReference type="PROSITE-ProRule" id="PRU01360"/>
    </source>
</evidence>
<evidence type="ECO:0000256" key="5">
    <source>
        <dbReference type="ARBA" id="ARBA00022692"/>
    </source>
</evidence>
<dbReference type="GO" id="GO:0009279">
    <property type="term" value="C:cell outer membrane"/>
    <property type="evidence" value="ECO:0007669"/>
    <property type="project" value="UniProtKB-SubCell"/>
</dbReference>
<dbReference type="PANTHER" id="PTHR32552:SF81">
    <property type="entry name" value="TONB-DEPENDENT OUTER MEMBRANE RECEPTOR"/>
    <property type="match status" value="1"/>
</dbReference>
<dbReference type="InterPro" id="IPR036942">
    <property type="entry name" value="Beta-barrel_TonB_sf"/>
</dbReference>
<keyword evidence="7" id="KW-0406">Ion transport</keyword>
<feature type="signal peptide" evidence="12">
    <location>
        <begin position="1"/>
        <end position="24"/>
    </location>
</feature>
<evidence type="ECO:0000256" key="10">
    <source>
        <dbReference type="ARBA" id="ARBA00023237"/>
    </source>
</evidence>
<keyword evidence="2 11" id="KW-0813">Transport</keyword>